<feature type="domain" description="Lipid/polyisoprenoid-binding YceI-like" evidence="2">
    <location>
        <begin position="22"/>
        <end position="222"/>
    </location>
</feature>
<keyword evidence="4" id="KW-1185">Reference proteome</keyword>
<evidence type="ECO:0000256" key="1">
    <source>
        <dbReference type="ARBA" id="ARBA00008812"/>
    </source>
</evidence>
<dbReference type="InterPro" id="IPR036761">
    <property type="entry name" value="TTHA0802/YceI-like_sf"/>
</dbReference>
<dbReference type="InterPro" id="IPR007372">
    <property type="entry name" value="Lipid/polyisoprenoid-bd_YceI"/>
</dbReference>
<evidence type="ECO:0000259" key="2">
    <source>
        <dbReference type="SMART" id="SM00867"/>
    </source>
</evidence>
<accession>A0A4P7SJH4</accession>
<dbReference type="OrthoDB" id="9811006at2"/>
<evidence type="ECO:0000313" key="4">
    <source>
        <dbReference type="Proteomes" id="UP000296469"/>
    </source>
</evidence>
<gene>
    <name evidence="3" type="ORF">E5225_02965</name>
</gene>
<dbReference type="Proteomes" id="UP000296469">
    <property type="component" value="Chromosome"/>
</dbReference>
<dbReference type="SMART" id="SM00867">
    <property type="entry name" value="YceI"/>
    <property type="match status" value="1"/>
</dbReference>
<dbReference type="SUPFAM" id="SSF101874">
    <property type="entry name" value="YceI-like"/>
    <property type="match status" value="1"/>
</dbReference>
<evidence type="ECO:0000313" key="3">
    <source>
        <dbReference type="EMBL" id="QCB92663.1"/>
    </source>
</evidence>
<dbReference type="PANTHER" id="PTHR34406">
    <property type="entry name" value="PROTEIN YCEI"/>
    <property type="match status" value="1"/>
</dbReference>
<reference evidence="3 4" key="1">
    <citation type="submission" date="2019-04" db="EMBL/GenBank/DDBJ databases">
        <title>Isolation and identification of Cellulomonas shaoxiangyii sp. Nov. isolated from feces of the Tibetan antelopes (Pantholops hodgsonii) in the Qinghai-Tibet plateau of China.</title>
        <authorList>
            <person name="Tian Z."/>
        </authorList>
    </citation>
    <scope>NUCLEOTIDE SEQUENCE [LARGE SCALE GENOMIC DNA]</scope>
    <source>
        <strain evidence="3 4">Z28</strain>
    </source>
</reference>
<dbReference type="AlphaFoldDB" id="A0A4P7SJH4"/>
<dbReference type="Pfam" id="PF04264">
    <property type="entry name" value="YceI"/>
    <property type="match status" value="1"/>
</dbReference>
<dbReference type="PANTHER" id="PTHR34406:SF1">
    <property type="entry name" value="PROTEIN YCEI"/>
    <property type="match status" value="1"/>
</dbReference>
<proteinExistence type="inferred from homology"/>
<name>A0A4P7SJH4_9CELL</name>
<sequence>MTEGTQGTTRRWKGMVIPAAGTYVLDAAHKRVGFTAHHMMVSQVRGEFSAAAATIRVGDDPLDSQVTATIRTRTLTTQNEDRDTHLRSADFLDVERWPTIEFRSSRVERRVAEDAIAQWARLRNHLPERSRVATELVERTVSVGGRFTVVGDLTVCGVTREVPLDMHFGGARRDPYGRDIFGFSATTDVNREDFGLSWNVALEAGGWLVGKRVKVEISGEAVREV</sequence>
<dbReference type="EMBL" id="CP039291">
    <property type="protein sequence ID" value="QCB92663.1"/>
    <property type="molecule type" value="Genomic_DNA"/>
</dbReference>
<dbReference type="Gene3D" id="2.40.128.110">
    <property type="entry name" value="Lipid/polyisoprenoid-binding, YceI-like"/>
    <property type="match status" value="1"/>
</dbReference>
<comment type="similarity">
    <text evidence="1">Belongs to the UPF0312 family.</text>
</comment>
<organism evidence="3 4">
    <name type="scientific">Cellulomonas shaoxiangyii</name>
    <dbReference type="NCBI Taxonomy" id="2566013"/>
    <lineage>
        <taxon>Bacteria</taxon>
        <taxon>Bacillati</taxon>
        <taxon>Actinomycetota</taxon>
        <taxon>Actinomycetes</taxon>
        <taxon>Micrococcales</taxon>
        <taxon>Cellulomonadaceae</taxon>
        <taxon>Cellulomonas</taxon>
    </lineage>
</organism>
<dbReference type="RefSeq" id="WP_135972992.1">
    <property type="nucleotide sequence ID" value="NZ_CP039291.1"/>
</dbReference>
<dbReference type="KEGG" id="celz:E5225_02965"/>
<protein>
    <submittedName>
        <fullName evidence="3">Polyisoprenoid-binding protein</fullName>
    </submittedName>
</protein>